<dbReference type="AlphaFoldDB" id="A0A834HGQ4"/>
<proteinExistence type="predicted"/>
<accession>A0A834HGQ4</accession>
<evidence type="ECO:0000313" key="2">
    <source>
        <dbReference type="EMBL" id="KAF7153577.1"/>
    </source>
</evidence>
<reference evidence="2" key="1">
    <citation type="submission" date="2019-11" db="EMBL/GenBank/DDBJ databases">
        <authorList>
            <person name="Liu Y."/>
            <person name="Hou J."/>
            <person name="Li T.-Q."/>
            <person name="Guan C.-H."/>
            <person name="Wu X."/>
            <person name="Wu H.-Z."/>
            <person name="Ling F."/>
            <person name="Zhang R."/>
            <person name="Shi X.-G."/>
            <person name="Ren J.-P."/>
            <person name="Chen E.-F."/>
            <person name="Sun J.-M."/>
        </authorList>
    </citation>
    <scope>NUCLEOTIDE SEQUENCE</scope>
    <source>
        <strain evidence="2">Adult_tree_wgs_1</strain>
        <tissue evidence="2">Leaves</tissue>
    </source>
</reference>
<keyword evidence="3" id="KW-1185">Reference proteome</keyword>
<feature type="compositionally biased region" description="Low complexity" evidence="1">
    <location>
        <begin position="126"/>
        <end position="139"/>
    </location>
</feature>
<feature type="region of interest" description="Disordered" evidence="1">
    <location>
        <begin position="118"/>
        <end position="197"/>
    </location>
</feature>
<evidence type="ECO:0000313" key="3">
    <source>
        <dbReference type="Proteomes" id="UP000626092"/>
    </source>
</evidence>
<feature type="compositionally biased region" description="Low complexity" evidence="1">
    <location>
        <begin position="155"/>
        <end position="171"/>
    </location>
</feature>
<protein>
    <submittedName>
        <fullName evidence="2">Uncharacterized protein</fullName>
    </submittedName>
</protein>
<comment type="caution">
    <text evidence="2">The sequence shown here is derived from an EMBL/GenBank/DDBJ whole genome shotgun (WGS) entry which is preliminary data.</text>
</comment>
<dbReference type="EMBL" id="WJXA01000001">
    <property type="protein sequence ID" value="KAF7153577.1"/>
    <property type="molecule type" value="Genomic_DNA"/>
</dbReference>
<name>A0A834HGQ4_RHOSS</name>
<evidence type="ECO:0000256" key="1">
    <source>
        <dbReference type="SAM" id="MobiDB-lite"/>
    </source>
</evidence>
<feature type="compositionally biased region" description="Acidic residues" evidence="1">
    <location>
        <begin position="140"/>
        <end position="154"/>
    </location>
</feature>
<dbReference type="Proteomes" id="UP000626092">
    <property type="component" value="Unassembled WGS sequence"/>
</dbReference>
<feature type="compositionally biased region" description="Acidic residues" evidence="1">
    <location>
        <begin position="172"/>
        <end position="185"/>
    </location>
</feature>
<gene>
    <name evidence="2" type="ORF">RHSIM_Rhsim01G0151200</name>
</gene>
<sequence length="197" mass="21920">MPDTNLEGLLRRTMDYDAYKERYLAMSLGVEQELQRRVTEIEARRIASGVEVGGEQGRGGRSQRGRGRGARAIVDIPRLPRPDMNLPNPISREWAESAIMRMLGLRKLLRDCARRKTLQTRPAPEPAATPVTEPAQVQPEPEEPEELGETEGSEESLGAFDSDIDSGLPDPSDGDNDNDDDDNSKEEDPPQKKSRRG</sequence>
<organism evidence="2 3">
    <name type="scientific">Rhododendron simsii</name>
    <name type="common">Sims's rhododendron</name>
    <dbReference type="NCBI Taxonomy" id="118357"/>
    <lineage>
        <taxon>Eukaryota</taxon>
        <taxon>Viridiplantae</taxon>
        <taxon>Streptophyta</taxon>
        <taxon>Embryophyta</taxon>
        <taxon>Tracheophyta</taxon>
        <taxon>Spermatophyta</taxon>
        <taxon>Magnoliopsida</taxon>
        <taxon>eudicotyledons</taxon>
        <taxon>Gunneridae</taxon>
        <taxon>Pentapetalae</taxon>
        <taxon>asterids</taxon>
        <taxon>Ericales</taxon>
        <taxon>Ericaceae</taxon>
        <taxon>Ericoideae</taxon>
        <taxon>Rhodoreae</taxon>
        <taxon>Rhododendron</taxon>
    </lineage>
</organism>